<evidence type="ECO:0000313" key="2">
    <source>
        <dbReference type="Proteomes" id="UP000799777"/>
    </source>
</evidence>
<reference evidence="1" key="1">
    <citation type="journal article" date="2020" name="Stud. Mycol.">
        <title>101 Dothideomycetes genomes: a test case for predicting lifestyles and emergence of pathogens.</title>
        <authorList>
            <person name="Haridas S."/>
            <person name="Albert R."/>
            <person name="Binder M."/>
            <person name="Bloem J."/>
            <person name="Labutti K."/>
            <person name="Salamov A."/>
            <person name="Andreopoulos B."/>
            <person name="Baker S."/>
            <person name="Barry K."/>
            <person name="Bills G."/>
            <person name="Bluhm B."/>
            <person name="Cannon C."/>
            <person name="Castanera R."/>
            <person name="Culley D."/>
            <person name="Daum C."/>
            <person name="Ezra D."/>
            <person name="Gonzalez J."/>
            <person name="Henrissat B."/>
            <person name="Kuo A."/>
            <person name="Liang C."/>
            <person name="Lipzen A."/>
            <person name="Lutzoni F."/>
            <person name="Magnuson J."/>
            <person name="Mondo S."/>
            <person name="Nolan M."/>
            <person name="Ohm R."/>
            <person name="Pangilinan J."/>
            <person name="Park H.-J."/>
            <person name="Ramirez L."/>
            <person name="Alfaro M."/>
            <person name="Sun H."/>
            <person name="Tritt A."/>
            <person name="Yoshinaga Y."/>
            <person name="Zwiers L.-H."/>
            <person name="Turgeon B."/>
            <person name="Goodwin S."/>
            <person name="Spatafora J."/>
            <person name="Crous P."/>
            <person name="Grigoriev I."/>
        </authorList>
    </citation>
    <scope>NUCLEOTIDE SEQUENCE</scope>
    <source>
        <strain evidence="1">CBS 110217</strain>
    </source>
</reference>
<dbReference type="EMBL" id="ML978260">
    <property type="protein sequence ID" value="KAF2025677.1"/>
    <property type="molecule type" value="Genomic_DNA"/>
</dbReference>
<comment type="caution">
    <text evidence="1">The sequence shown here is derived from an EMBL/GenBank/DDBJ whole genome shotgun (WGS) entry which is preliminary data.</text>
</comment>
<name>A0A9P4H146_9PLEO</name>
<gene>
    <name evidence="1" type="ORF">EK21DRAFT_93068</name>
</gene>
<proteinExistence type="predicted"/>
<accession>A0A9P4H146</accession>
<dbReference type="AlphaFoldDB" id="A0A9P4H146"/>
<organism evidence="1 2">
    <name type="scientific">Setomelanomma holmii</name>
    <dbReference type="NCBI Taxonomy" id="210430"/>
    <lineage>
        <taxon>Eukaryota</taxon>
        <taxon>Fungi</taxon>
        <taxon>Dikarya</taxon>
        <taxon>Ascomycota</taxon>
        <taxon>Pezizomycotina</taxon>
        <taxon>Dothideomycetes</taxon>
        <taxon>Pleosporomycetidae</taxon>
        <taxon>Pleosporales</taxon>
        <taxon>Pleosporineae</taxon>
        <taxon>Phaeosphaeriaceae</taxon>
        <taxon>Setomelanomma</taxon>
    </lineage>
</organism>
<evidence type="ECO:0000313" key="1">
    <source>
        <dbReference type="EMBL" id="KAF2025677.1"/>
    </source>
</evidence>
<keyword evidence="2" id="KW-1185">Reference proteome</keyword>
<sequence>MGCARGTELDCFISGPYSLISLVAEEPSRQTARQAGVVASFPTQRRHTNRATATRSEFVQPRQEQCEQRHTKAGASGKSAGRQEGAIHGIVVVLEQHTEAPAWDRDASFAGRPPPSKQRSRRILLAALLCLASARLEWLSGDAQAAAGMRLRLPASHTRNRCPIIRLARQRLCSLLTTLLHMPPFLRCFHHHSAQTGPCLAVPCTGGHGQPSAVIAASHRAPDPASIVWGQRLWAP</sequence>
<protein>
    <submittedName>
        <fullName evidence="1">Uncharacterized protein</fullName>
    </submittedName>
</protein>
<dbReference type="Proteomes" id="UP000799777">
    <property type="component" value="Unassembled WGS sequence"/>
</dbReference>